<evidence type="ECO:0000313" key="6">
    <source>
        <dbReference type="Proteomes" id="UP000023152"/>
    </source>
</evidence>
<keyword evidence="2" id="KW-0143">Chaperone</keyword>
<dbReference type="InterPro" id="IPR021832">
    <property type="entry name" value="ANKRD13"/>
</dbReference>
<dbReference type="PANTHER" id="PTHR12447:SF25">
    <property type="entry name" value="ANKYRIN REPEAT DOMAIN-CONTAINING PROTEIN 13C"/>
    <property type="match status" value="1"/>
</dbReference>
<dbReference type="Gene3D" id="1.25.40.20">
    <property type="entry name" value="Ankyrin repeat-containing domain"/>
    <property type="match status" value="1"/>
</dbReference>
<evidence type="ECO:0000313" key="5">
    <source>
        <dbReference type="EMBL" id="ETO24073.1"/>
    </source>
</evidence>
<dbReference type="InterPro" id="IPR002110">
    <property type="entry name" value="Ankyrin_rpt"/>
</dbReference>
<evidence type="ECO:0000256" key="3">
    <source>
        <dbReference type="ARBA" id="ARBA00037107"/>
    </source>
</evidence>
<accession>X6NDV1</accession>
<reference evidence="5 6" key="1">
    <citation type="journal article" date="2013" name="Curr. Biol.">
        <title>The Genome of the Foraminiferan Reticulomyxa filosa.</title>
        <authorList>
            <person name="Glockner G."/>
            <person name="Hulsmann N."/>
            <person name="Schleicher M."/>
            <person name="Noegel A.A."/>
            <person name="Eichinger L."/>
            <person name="Gallinger C."/>
            <person name="Pawlowski J."/>
            <person name="Sierra R."/>
            <person name="Euteneuer U."/>
            <person name="Pillet L."/>
            <person name="Moustafa A."/>
            <person name="Platzer M."/>
            <person name="Groth M."/>
            <person name="Szafranski K."/>
            <person name="Schliwa M."/>
        </authorList>
    </citation>
    <scope>NUCLEOTIDE SEQUENCE [LARGE SCALE GENOMIC DNA]</scope>
</reference>
<dbReference type="AlphaFoldDB" id="X6NDV1"/>
<dbReference type="GO" id="GO:0005789">
    <property type="term" value="C:endoplasmic reticulum membrane"/>
    <property type="evidence" value="ECO:0007669"/>
    <property type="project" value="UniProtKB-SubCell"/>
</dbReference>
<organism evidence="5 6">
    <name type="scientific">Reticulomyxa filosa</name>
    <dbReference type="NCBI Taxonomy" id="46433"/>
    <lineage>
        <taxon>Eukaryota</taxon>
        <taxon>Sar</taxon>
        <taxon>Rhizaria</taxon>
        <taxon>Retaria</taxon>
        <taxon>Foraminifera</taxon>
        <taxon>Monothalamids</taxon>
        <taxon>Reticulomyxidae</taxon>
        <taxon>Reticulomyxa</taxon>
    </lineage>
</organism>
<dbReference type="SUPFAM" id="SSF48403">
    <property type="entry name" value="Ankyrin repeat"/>
    <property type="match status" value="1"/>
</dbReference>
<dbReference type="EMBL" id="ASPP01009471">
    <property type="protein sequence ID" value="ETO24073.1"/>
    <property type="molecule type" value="Genomic_DNA"/>
</dbReference>
<evidence type="ECO:0000256" key="1">
    <source>
        <dbReference type="ARBA" id="ARBA00004586"/>
    </source>
</evidence>
<dbReference type="OrthoDB" id="1585644at2759"/>
<evidence type="ECO:0000256" key="4">
    <source>
        <dbReference type="SAM" id="MobiDB-lite"/>
    </source>
</evidence>
<evidence type="ECO:0000256" key="2">
    <source>
        <dbReference type="ARBA" id="ARBA00023186"/>
    </source>
</evidence>
<name>X6NDV1_RETFI</name>
<protein>
    <submittedName>
        <fullName evidence="5">Uncharacterized protein</fullName>
    </submittedName>
</protein>
<comment type="subcellular location">
    <subcellularLocation>
        <location evidence="1">Endoplasmic reticulum membrane</location>
    </subcellularLocation>
</comment>
<keyword evidence="6" id="KW-1185">Reference proteome</keyword>
<proteinExistence type="predicted"/>
<feature type="compositionally biased region" description="Basic and acidic residues" evidence="4">
    <location>
        <begin position="33"/>
        <end position="48"/>
    </location>
</feature>
<feature type="region of interest" description="Disordered" evidence="4">
    <location>
        <begin position="1"/>
        <end position="65"/>
    </location>
</feature>
<dbReference type="Pfam" id="PF12796">
    <property type="entry name" value="Ank_2"/>
    <property type="match status" value="1"/>
</dbReference>
<comment type="caution">
    <text evidence="5">The sequence shown here is derived from an EMBL/GenBank/DDBJ whole genome shotgun (WGS) entry which is preliminary data.</text>
</comment>
<comment type="function">
    <text evidence="3">Acts as a molecular chaperone for G protein-coupled receptors, regulating their biogenesis and exit from the ER.</text>
</comment>
<dbReference type="InterPro" id="IPR036770">
    <property type="entry name" value="Ankyrin_rpt-contain_sf"/>
</dbReference>
<dbReference type="Proteomes" id="UP000023152">
    <property type="component" value="Unassembled WGS sequence"/>
</dbReference>
<dbReference type="PANTHER" id="PTHR12447">
    <property type="entry name" value="ANKYRIN REPEAT DOMAIN-CONTAINING PROTEIN 13"/>
    <property type="match status" value="1"/>
</dbReference>
<feature type="compositionally biased region" description="Acidic residues" evidence="4">
    <location>
        <begin position="13"/>
        <end position="32"/>
    </location>
</feature>
<gene>
    <name evidence="5" type="ORF">RFI_13088</name>
</gene>
<sequence>MFRFFGNGGAEERDVEEEGGEEEREESIESTDEESHTEEKRKEDENKNDASTTKPRVSTRLPTLPALPDNYPLHAAVIAKDANALLEAIKKLPVCADPLIPFRNQPINALDHHGYTALTLCVLTSWKEGVQILLDHGASPGVTSSEGWSSINEAVSTSQREILKMLFVANMKLVKQTLSLRAPRVRKQLAQVQKKIFMWKSIGSLHHGFHLYHVFVQATLFEFGRKDVTCALIFH</sequence>